<sequence>MAQSAPGFWTAKPLTELTPDEWESLCDDCAKCCLHRFEDEETQEIFFTNVCCRYLDQESCRCTDYPNRSVNLPDCVTVTLEVLQDPYWLPATCAYRLLAEGKSLPEWHPLVSGEQHTVFDSGNSVCGRVISELEADNLEHHMIDWIS</sequence>
<dbReference type="OrthoDB" id="9786855at2"/>
<dbReference type="RefSeq" id="WP_078488055.1">
    <property type="nucleotide sequence ID" value="NZ_MPRJ01000086.1"/>
</dbReference>
<evidence type="ECO:0000256" key="1">
    <source>
        <dbReference type="HAMAP-Rule" id="MF_00676"/>
    </source>
</evidence>
<dbReference type="NCBIfam" id="NF003501">
    <property type="entry name" value="PRK05170.1-5"/>
    <property type="match status" value="1"/>
</dbReference>
<organism evidence="2 3">
    <name type="scientific">Solemya velesiana gill symbiont</name>
    <dbReference type="NCBI Taxonomy" id="1918948"/>
    <lineage>
        <taxon>Bacteria</taxon>
        <taxon>Pseudomonadati</taxon>
        <taxon>Pseudomonadota</taxon>
        <taxon>Gammaproteobacteria</taxon>
        <taxon>sulfur-oxidizing symbionts</taxon>
    </lineage>
</organism>
<gene>
    <name evidence="2" type="ORF">BOW51_10990</name>
</gene>
<proteinExistence type="inferred from homology"/>
<dbReference type="NCBIfam" id="NF003507">
    <property type="entry name" value="PRK05170.2-5"/>
    <property type="match status" value="1"/>
</dbReference>
<dbReference type="InterPro" id="IPR008228">
    <property type="entry name" value="UCP006173"/>
</dbReference>
<dbReference type="PIRSF" id="PIRSF006173">
    <property type="entry name" value="UCP006173"/>
    <property type="match status" value="1"/>
</dbReference>
<evidence type="ECO:0000313" key="3">
    <source>
        <dbReference type="Proteomes" id="UP000190896"/>
    </source>
</evidence>
<evidence type="ECO:0000313" key="2">
    <source>
        <dbReference type="EMBL" id="OOZ35652.1"/>
    </source>
</evidence>
<protein>
    <recommendedName>
        <fullName evidence="1">UPF0260 protein BOW51_10990</fullName>
    </recommendedName>
</protein>
<dbReference type="PANTHER" id="PTHR37421:SF1">
    <property type="entry name" value="UPF0260 PROTEIN YCGN"/>
    <property type="match status" value="1"/>
</dbReference>
<reference evidence="2 3" key="1">
    <citation type="submission" date="2016-11" db="EMBL/GenBank/DDBJ databases">
        <title>Mixed transmission modes and dynamic genome evolution in an obligate animal-bacterial symbiosis.</title>
        <authorList>
            <person name="Russell S.L."/>
            <person name="Corbett-Detig R.B."/>
            <person name="Cavanaugh C.M."/>
        </authorList>
    </citation>
    <scope>NUCLEOTIDE SEQUENCE [LARGE SCALE GENOMIC DNA]</scope>
    <source>
        <strain evidence="2">Se-Cadez</strain>
    </source>
</reference>
<dbReference type="Pfam" id="PF03692">
    <property type="entry name" value="CxxCxxCC"/>
    <property type="match status" value="1"/>
</dbReference>
<dbReference type="InterPro" id="IPR005358">
    <property type="entry name" value="Puta_zinc/iron-chelating_dom"/>
</dbReference>
<comment type="caution">
    <text evidence="2">The sequence shown here is derived from an EMBL/GenBank/DDBJ whole genome shotgun (WGS) entry which is preliminary data.</text>
</comment>
<dbReference type="HAMAP" id="MF_00676">
    <property type="entry name" value="UPF0260"/>
    <property type="match status" value="1"/>
</dbReference>
<dbReference type="PANTHER" id="PTHR37421">
    <property type="entry name" value="UPF0260 PROTEIN YCGN"/>
    <property type="match status" value="1"/>
</dbReference>
<dbReference type="EMBL" id="MPRJ01000086">
    <property type="protein sequence ID" value="OOZ35652.1"/>
    <property type="molecule type" value="Genomic_DNA"/>
</dbReference>
<keyword evidence="3" id="KW-1185">Reference proteome</keyword>
<name>A0A1T2KS49_9GAMM</name>
<accession>A0A1T2KS49</accession>
<dbReference type="AlphaFoldDB" id="A0A1T2KS49"/>
<dbReference type="Proteomes" id="UP000190896">
    <property type="component" value="Unassembled WGS sequence"/>
</dbReference>
<comment type="similarity">
    <text evidence="1">Belongs to the UPF0260 family.</text>
</comment>